<dbReference type="EC" id="3.2.1.20" evidence="3"/>
<dbReference type="FunCoup" id="A0A2J7PZ48">
    <property type="interactions" value="30"/>
</dbReference>
<keyword evidence="4" id="KW-0325">Glycoprotein</keyword>
<dbReference type="CDD" id="cd11328">
    <property type="entry name" value="AmyAc_maltase"/>
    <property type="match status" value="1"/>
</dbReference>
<dbReference type="Gene3D" id="3.20.20.80">
    <property type="entry name" value="Glycosidases"/>
    <property type="match status" value="1"/>
</dbReference>
<dbReference type="GO" id="GO:0004558">
    <property type="term" value="F:alpha-1,4-glucosidase activity"/>
    <property type="evidence" value="ECO:0007669"/>
    <property type="project" value="UniProtKB-EC"/>
</dbReference>
<dbReference type="InParanoid" id="A0A2J7PZ48"/>
<evidence type="ECO:0000256" key="6">
    <source>
        <dbReference type="SAM" id="SignalP"/>
    </source>
</evidence>
<dbReference type="EMBL" id="NEVH01020340">
    <property type="protein sequence ID" value="PNF21613.1"/>
    <property type="molecule type" value="Genomic_DNA"/>
</dbReference>
<dbReference type="InterPro" id="IPR017853">
    <property type="entry name" value="GH"/>
</dbReference>
<dbReference type="Gene3D" id="3.90.400.10">
    <property type="entry name" value="Oligo-1,6-glucosidase, Domain 2"/>
    <property type="match status" value="1"/>
</dbReference>
<feature type="domain" description="Glycosyl hydrolase family 13 catalytic" evidence="7">
    <location>
        <begin position="32"/>
        <end position="410"/>
    </location>
</feature>
<evidence type="ECO:0000256" key="3">
    <source>
        <dbReference type="ARBA" id="ARBA00012741"/>
    </source>
</evidence>
<dbReference type="InterPro" id="IPR013780">
    <property type="entry name" value="Glyco_hydro_b"/>
</dbReference>
<evidence type="ECO:0000256" key="4">
    <source>
        <dbReference type="ARBA" id="ARBA00023180"/>
    </source>
</evidence>
<reference evidence="8 9" key="1">
    <citation type="submission" date="2017-12" db="EMBL/GenBank/DDBJ databases">
        <title>Hemimetabolous genomes reveal molecular basis of termite eusociality.</title>
        <authorList>
            <person name="Harrison M.C."/>
            <person name="Jongepier E."/>
            <person name="Robertson H.M."/>
            <person name="Arning N."/>
            <person name="Bitard-Feildel T."/>
            <person name="Chao H."/>
            <person name="Childers C.P."/>
            <person name="Dinh H."/>
            <person name="Doddapaneni H."/>
            <person name="Dugan S."/>
            <person name="Gowin J."/>
            <person name="Greiner C."/>
            <person name="Han Y."/>
            <person name="Hu H."/>
            <person name="Hughes D.S.T."/>
            <person name="Huylmans A.-K."/>
            <person name="Kemena C."/>
            <person name="Kremer L.P.M."/>
            <person name="Lee S.L."/>
            <person name="Lopez-Ezquerra A."/>
            <person name="Mallet L."/>
            <person name="Monroy-Kuhn J.M."/>
            <person name="Moser A."/>
            <person name="Murali S.C."/>
            <person name="Muzny D.M."/>
            <person name="Otani S."/>
            <person name="Piulachs M.-D."/>
            <person name="Poelchau M."/>
            <person name="Qu J."/>
            <person name="Schaub F."/>
            <person name="Wada-Katsumata A."/>
            <person name="Worley K.C."/>
            <person name="Xie Q."/>
            <person name="Ylla G."/>
            <person name="Poulsen M."/>
            <person name="Gibbs R.A."/>
            <person name="Schal C."/>
            <person name="Richards S."/>
            <person name="Belles X."/>
            <person name="Korb J."/>
            <person name="Bornberg-Bauer E."/>
        </authorList>
    </citation>
    <scope>NUCLEOTIDE SEQUENCE [LARGE SCALE GENOMIC DNA]</scope>
    <source>
        <tissue evidence="8">Whole body</tissue>
    </source>
</reference>
<sequence length="580" mass="65629">MRTLWCLVSLVTIVAAQPRAELDWWQTAVFYQIYPRSFRDSDGDGIGDLKGITEKLEHLKDIGVGGVWLSPIFKSPMADFGYDISDFQNIDAMFGTMEDFDNLLEKAKEFDIKVILDFVPNHSSDEHEWFVKSAQNDVDYSDFYVWHDGKVLTNGTRVRPNNWQSVFGGPAWTFHGGRQQYYLHQFDPKQPDLNYSNPLVVEAMKDVLRFWLDKGVDGFRVDAVPHLFEGPIDVDDSVTSAPQHRPETYEMVVQWRKIMDEKSVQYGGTKVLMLEAYGSVDDIMGYYGTPSAPGGHFPFNFRLISDIDKSSSAEDFSTVINEYLEHMTDGRTANWVLGNHDKHRVASRFVPELVDGLNFLAHLLPGIGVTYNGEEIGMENTFITWEQCRDPQGINAGPEHYLEATRDLERTPFQWDSSTSAGFSSSESTWLPVNPNYVELNLEAQKAAEKSHYKVYKQLTELRKNPTIQRGGAHVAALSQNVLGFTRTLPDEDTYVVVINLGDEMEVVDVKKALSEVPDKIKIHILGINSRHMAGHTLSSSSLEIQPKEAFVFIDPGNSVSMILPSSLFVLIVQFVIRYV</sequence>
<comment type="similarity">
    <text evidence="2">Belongs to the glycosyl hydrolase 13 family.</text>
</comment>
<feature type="chain" id="PRO_5014451158" description="alpha-glucosidase" evidence="6">
    <location>
        <begin position="17"/>
        <end position="580"/>
    </location>
</feature>
<organism evidence="8 9">
    <name type="scientific">Cryptotermes secundus</name>
    <dbReference type="NCBI Taxonomy" id="105785"/>
    <lineage>
        <taxon>Eukaryota</taxon>
        <taxon>Metazoa</taxon>
        <taxon>Ecdysozoa</taxon>
        <taxon>Arthropoda</taxon>
        <taxon>Hexapoda</taxon>
        <taxon>Insecta</taxon>
        <taxon>Pterygota</taxon>
        <taxon>Neoptera</taxon>
        <taxon>Polyneoptera</taxon>
        <taxon>Dictyoptera</taxon>
        <taxon>Blattodea</taxon>
        <taxon>Blattoidea</taxon>
        <taxon>Termitoidae</taxon>
        <taxon>Kalotermitidae</taxon>
        <taxon>Cryptotermitinae</taxon>
        <taxon>Cryptotermes</taxon>
    </lineage>
</organism>
<accession>A0A2J7PZ48</accession>
<dbReference type="Proteomes" id="UP000235965">
    <property type="component" value="Unassembled WGS sequence"/>
</dbReference>
<dbReference type="SUPFAM" id="SSF51445">
    <property type="entry name" value="(Trans)glycosidases"/>
    <property type="match status" value="1"/>
</dbReference>
<dbReference type="PANTHER" id="PTHR10357:SF179">
    <property type="entry name" value="NEUTRAL AND BASIC AMINO ACID TRANSPORT PROTEIN RBAT"/>
    <property type="match status" value="1"/>
</dbReference>
<comment type="catalytic activity">
    <reaction evidence="1">
        <text>Hydrolysis of terminal, non-reducing (1-&gt;4)-linked alpha-D-glucose residues with release of alpha-D-glucose.</text>
        <dbReference type="EC" id="3.2.1.20"/>
    </reaction>
</comment>
<dbReference type="SMART" id="SM00642">
    <property type="entry name" value="Aamy"/>
    <property type="match status" value="1"/>
</dbReference>
<keyword evidence="5" id="KW-0378">Hydrolase</keyword>
<evidence type="ECO:0000259" key="7">
    <source>
        <dbReference type="SMART" id="SM00642"/>
    </source>
</evidence>
<comment type="caution">
    <text evidence="8">The sequence shown here is derived from an EMBL/GenBank/DDBJ whole genome shotgun (WGS) entry which is preliminary data.</text>
</comment>
<keyword evidence="5" id="KW-0326">Glycosidase</keyword>
<dbReference type="Gene3D" id="2.60.40.1180">
    <property type="entry name" value="Golgi alpha-mannosidase II"/>
    <property type="match status" value="1"/>
</dbReference>
<feature type="signal peptide" evidence="6">
    <location>
        <begin position="1"/>
        <end position="16"/>
    </location>
</feature>
<evidence type="ECO:0000256" key="2">
    <source>
        <dbReference type="ARBA" id="ARBA00008061"/>
    </source>
</evidence>
<dbReference type="STRING" id="105785.A0A2J7PZ48"/>
<proteinExistence type="inferred from homology"/>
<dbReference type="FunFam" id="3.90.400.10:FF:000001">
    <property type="entry name" value="Maltase A3, isoform A"/>
    <property type="match status" value="1"/>
</dbReference>
<dbReference type="InterPro" id="IPR045857">
    <property type="entry name" value="O16G_dom_2"/>
</dbReference>
<evidence type="ECO:0000313" key="9">
    <source>
        <dbReference type="Proteomes" id="UP000235965"/>
    </source>
</evidence>
<gene>
    <name evidence="8" type="primary">Mal-B2_1</name>
    <name evidence="8" type="ORF">B7P43_G12572</name>
</gene>
<evidence type="ECO:0000313" key="8">
    <source>
        <dbReference type="EMBL" id="PNF21613.1"/>
    </source>
</evidence>
<protein>
    <recommendedName>
        <fullName evidence="3">alpha-glucosidase</fullName>
        <ecNumber evidence="3">3.2.1.20</ecNumber>
    </recommendedName>
</protein>
<dbReference type="OrthoDB" id="1740265at2759"/>
<dbReference type="InterPro" id="IPR006047">
    <property type="entry name" value="GH13_cat_dom"/>
</dbReference>
<dbReference type="AlphaFoldDB" id="A0A2J7PZ48"/>
<dbReference type="Pfam" id="PF00128">
    <property type="entry name" value="Alpha-amylase"/>
    <property type="match status" value="1"/>
</dbReference>
<keyword evidence="6" id="KW-0732">Signal</keyword>
<evidence type="ECO:0000256" key="1">
    <source>
        <dbReference type="ARBA" id="ARBA00001657"/>
    </source>
</evidence>
<dbReference type="PANTHER" id="PTHR10357">
    <property type="entry name" value="ALPHA-AMYLASE FAMILY MEMBER"/>
    <property type="match status" value="1"/>
</dbReference>
<evidence type="ECO:0000256" key="5">
    <source>
        <dbReference type="ARBA" id="ARBA00023295"/>
    </source>
</evidence>
<keyword evidence="9" id="KW-1185">Reference proteome</keyword>
<dbReference type="GO" id="GO:0005975">
    <property type="term" value="P:carbohydrate metabolic process"/>
    <property type="evidence" value="ECO:0007669"/>
    <property type="project" value="InterPro"/>
</dbReference>
<name>A0A2J7PZ48_9NEOP</name>